<dbReference type="Proteomes" id="UP000591131">
    <property type="component" value="Unassembled WGS sequence"/>
</dbReference>
<reference evidence="2 3" key="1">
    <citation type="submission" date="2020-04" db="EMBL/GenBank/DDBJ databases">
        <title>Perkinsus chesapeaki whole genome sequence.</title>
        <authorList>
            <person name="Bogema D.R."/>
        </authorList>
    </citation>
    <scope>NUCLEOTIDE SEQUENCE [LARGE SCALE GENOMIC DNA]</scope>
    <source>
        <strain evidence="2">ATCC PRA-425</strain>
    </source>
</reference>
<sequence length="977" mass="107406">MSFSLPGHSAALLAALSVRSAIEEAGIGGATRGEYAAIYGEELGDEYFKVRRRKAYPPLYQLRQNSQQNSSSSAAAAADSVFDNNEADSNHVGVPGSFRCDTPLPLQTAPVRVGTPASSTSSTTTSPQVTPATTASRQLEETQEPHGGGAGDQRSRPSELFLDDDDDSELLRTPKSGRTAGVSEGPDEVDPEMEDDEILESQLTAEIGDVYVPPPGTTPPWENPRRRRILNSPTAGRIECYFLEKDQDMIRVCEANGARDRWVPRERVFWHRGPAGMAEVFDVFGDGEEEDGSEPSARATNNAPLRRRQTAPSNRRGLRRNSSGGVHTPRGFSERNTMSPPNPRRGTPQRQVKRTRTSATTPTSARRRGRSVCSRTPANVDSTLQQWRLFEYLTSATPTQWMREVFCESPDAEVQRVMAEGFHGILPDDELVAMAGDSRQEMPLRIVALMALLSSGDATQNQESCRQVAALVIDELNSAITLAEIGVVILMAICQSISGSIGTDRATSIRTLTVLSLASTVRVRILWSVLSLALPQGLTSPNIEVSEEEILRDLRFKKATLGERLTGGLLVVCGKWLMTGSGPTLKIGTIIPWLVGSGSSASLARRSSEAGSAVVEPSEAPALLTRSDRFPKSAAIHVCRLMMSAGACTAAVDDPFTPTHPLQVEIYYSFLLQHHGDRDRVSKQMERWGGGSPKLAEAVLEILLRDFPQQCCKSGLWEKVENSALYRLVALLPGQEKLPVEALRRLTPPSTWPDRVRLSPCTVDAVWELSIAITNAACHSTALDDGSSGHELEVAVEFLANTLQLLIRSAEDPRPAVLLSSGGLCDDRHLMPLTTKRTPEPRPYWIAMSEDRLRKWYLKTIPESDFGRYIKDYQTGSIRPLSPSLFTKMSEKARRTAAAVAELFYSKLLQLWDAPDVHRGLHRARLLHWIFTESQQPPLDSLKLVENGYKQALLSWLADLSLRPSSFVVNRIKSLFD</sequence>
<evidence type="ECO:0000256" key="1">
    <source>
        <dbReference type="SAM" id="MobiDB-lite"/>
    </source>
</evidence>
<feature type="region of interest" description="Disordered" evidence="1">
    <location>
        <begin position="86"/>
        <end position="194"/>
    </location>
</feature>
<proteinExistence type="predicted"/>
<dbReference type="OrthoDB" id="424880at2759"/>
<name>A0A7J6MNF0_PERCH</name>
<evidence type="ECO:0000313" key="2">
    <source>
        <dbReference type="EMBL" id="KAF4673129.1"/>
    </source>
</evidence>
<dbReference type="AlphaFoldDB" id="A0A7J6MNF0"/>
<protein>
    <submittedName>
        <fullName evidence="2">Uncharacterized protein</fullName>
    </submittedName>
</protein>
<feature type="compositionally biased region" description="Acidic residues" evidence="1">
    <location>
        <begin position="185"/>
        <end position="194"/>
    </location>
</feature>
<comment type="caution">
    <text evidence="2">The sequence shown here is derived from an EMBL/GenBank/DDBJ whole genome shotgun (WGS) entry which is preliminary data.</text>
</comment>
<evidence type="ECO:0000313" key="3">
    <source>
        <dbReference type="Proteomes" id="UP000591131"/>
    </source>
</evidence>
<accession>A0A7J6MNF0</accession>
<dbReference type="EMBL" id="JAAPAO010000090">
    <property type="protein sequence ID" value="KAF4673129.1"/>
    <property type="molecule type" value="Genomic_DNA"/>
</dbReference>
<feature type="region of interest" description="Disordered" evidence="1">
    <location>
        <begin position="286"/>
        <end position="377"/>
    </location>
</feature>
<organism evidence="2 3">
    <name type="scientific">Perkinsus chesapeaki</name>
    <name type="common">Clam parasite</name>
    <name type="synonym">Perkinsus andrewsi</name>
    <dbReference type="NCBI Taxonomy" id="330153"/>
    <lineage>
        <taxon>Eukaryota</taxon>
        <taxon>Sar</taxon>
        <taxon>Alveolata</taxon>
        <taxon>Perkinsozoa</taxon>
        <taxon>Perkinsea</taxon>
        <taxon>Perkinsida</taxon>
        <taxon>Perkinsidae</taxon>
        <taxon>Perkinsus</taxon>
    </lineage>
</organism>
<feature type="compositionally biased region" description="Low complexity" evidence="1">
    <location>
        <begin position="115"/>
        <end position="136"/>
    </location>
</feature>
<keyword evidence="3" id="KW-1185">Reference proteome</keyword>
<gene>
    <name evidence="2" type="ORF">FOL47_010975</name>
</gene>